<gene>
    <name evidence="3" type="primary">LOC123387380</name>
</gene>
<feature type="region of interest" description="Disordered" evidence="1">
    <location>
        <begin position="204"/>
        <end position="433"/>
    </location>
</feature>
<keyword evidence="2" id="KW-1185">Reference proteome</keyword>
<feature type="compositionally biased region" description="Low complexity" evidence="1">
    <location>
        <begin position="379"/>
        <end position="397"/>
    </location>
</feature>
<feature type="compositionally biased region" description="Pro residues" evidence="1">
    <location>
        <begin position="366"/>
        <end position="378"/>
    </location>
</feature>
<feature type="compositionally biased region" description="Low complexity" evidence="1">
    <location>
        <begin position="204"/>
        <end position="213"/>
    </location>
</feature>
<sequence length="665" mass="69529">MRRRQPGGKTPGTNREGAPTAPAGTTCAGNQHGSVPAAHDQHPGARPAEGEGPEKASFLKSSHRGRLGSFPPRAGRLPHWAAAREDGRGPDTRQAAPGPGGRASVPQAVRQTPATLRQPGRGPPHRQGVLSQTHDPPLPTAKHTDKPRMRDIRPNPCAALLKPVTVMRTQESPRHQPIPERAKRLLSGGASPGVAVRVGAIGAGRSAAQAAPPQSKPPRRGQVRQLRVSPTKRLRTRSGEQLRAPERPRVRSPGLHTHSGHLLRAPRRQRTPRTPPSDASRAASATGRQEPGYRGERPPGDGFPGTRGLPRPPGLAPEGAASWGSPTSGTWGGPKSGHRRAPLADCTCGTFGSPRGAGSPRAFVPAPRPAPPPRPPGPGARAPQAAPLRPFPCSRPRSAPRPPPARPRAPPSALPPPAPHSPGRPSRSSFVPPALRAVAPRSLGFVVFLPPPPRRREDANQRVAAQPLRCCPCGAASAPRQPGSVRGGGGGGRGERPCDLLPATSLGDRTRPGQGKAKAPPGGENVCPEERGAESALPASGPGRPRRGLSEPCVRAGGKRPALGPGEEPRRDPASERFPLVPLSTGAAFCAIGLALVLLEGLQLNRGSVTLARTRKGARSPAQAQIKALSRTRHFWVDRERWEKGRGGPARQDDSEAGGIPTGVV</sequence>
<proteinExistence type="predicted"/>
<dbReference type="AlphaFoldDB" id="A0A8U0RAE5"/>
<feature type="compositionally biased region" description="Basic and acidic residues" evidence="1">
    <location>
        <begin position="39"/>
        <end position="54"/>
    </location>
</feature>
<feature type="compositionally biased region" description="Basic and acidic residues" evidence="1">
    <location>
        <begin position="643"/>
        <end position="654"/>
    </location>
</feature>
<name>A0A8U0RAE5_MUSPF</name>
<feature type="compositionally biased region" description="Low complexity" evidence="1">
    <location>
        <begin position="316"/>
        <end position="329"/>
    </location>
</feature>
<feature type="compositionally biased region" description="Basic and acidic residues" evidence="1">
    <location>
        <begin position="142"/>
        <end position="153"/>
    </location>
</feature>
<protein>
    <submittedName>
        <fullName evidence="3">Basic proline-rich protein-like</fullName>
    </submittedName>
</protein>
<feature type="region of interest" description="Disordered" evidence="1">
    <location>
        <begin position="472"/>
        <end position="577"/>
    </location>
</feature>
<feature type="region of interest" description="Disordered" evidence="1">
    <location>
        <begin position="1"/>
        <end position="190"/>
    </location>
</feature>
<organism evidence="2 3">
    <name type="scientific">Mustela putorius furo</name>
    <name type="common">European domestic ferret</name>
    <name type="synonym">Mustela furo</name>
    <dbReference type="NCBI Taxonomy" id="9669"/>
    <lineage>
        <taxon>Eukaryota</taxon>
        <taxon>Metazoa</taxon>
        <taxon>Chordata</taxon>
        <taxon>Craniata</taxon>
        <taxon>Vertebrata</taxon>
        <taxon>Euteleostomi</taxon>
        <taxon>Mammalia</taxon>
        <taxon>Eutheria</taxon>
        <taxon>Laurasiatheria</taxon>
        <taxon>Carnivora</taxon>
        <taxon>Caniformia</taxon>
        <taxon>Musteloidea</taxon>
        <taxon>Mustelidae</taxon>
        <taxon>Mustelinae</taxon>
        <taxon>Mustela</taxon>
    </lineage>
</organism>
<feature type="compositionally biased region" description="Basic and acidic residues" evidence="1">
    <location>
        <begin position="171"/>
        <end position="183"/>
    </location>
</feature>
<feature type="compositionally biased region" description="Basic and acidic residues" evidence="1">
    <location>
        <begin position="82"/>
        <end position="91"/>
    </location>
</feature>
<evidence type="ECO:0000256" key="1">
    <source>
        <dbReference type="SAM" id="MobiDB-lite"/>
    </source>
</evidence>
<evidence type="ECO:0000313" key="3">
    <source>
        <dbReference type="RefSeq" id="XP_044920857.1"/>
    </source>
</evidence>
<feature type="compositionally biased region" description="Pro residues" evidence="1">
    <location>
        <begin position="399"/>
        <end position="422"/>
    </location>
</feature>
<accession>A0A8U0RAE5</accession>
<feature type="compositionally biased region" description="Basic and acidic residues" evidence="1">
    <location>
        <begin position="237"/>
        <end position="249"/>
    </location>
</feature>
<dbReference type="Proteomes" id="UP000000715">
    <property type="component" value="Unplaced"/>
</dbReference>
<reference evidence="3" key="1">
    <citation type="submission" date="2025-08" db="UniProtKB">
        <authorList>
            <consortium name="RefSeq"/>
        </authorList>
    </citation>
    <scope>IDENTIFICATION</scope>
    <source>
        <tissue evidence="3">Brain</tissue>
    </source>
</reference>
<feature type="region of interest" description="Disordered" evidence="1">
    <location>
        <begin position="643"/>
        <end position="665"/>
    </location>
</feature>
<dbReference type="RefSeq" id="XP_044920857.1">
    <property type="nucleotide sequence ID" value="XM_045064922.1"/>
</dbReference>
<feature type="compositionally biased region" description="Basic residues" evidence="1">
    <location>
        <begin position="258"/>
        <end position="271"/>
    </location>
</feature>
<feature type="compositionally biased region" description="Low complexity" evidence="1">
    <location>
        <begin position="512"/>
        <end position="523"/>
    </location>
</feature>
<evidence type="ECO:0000313" key="2">
    <source>
        <dbReference type="Proteomes" id="UP000000715"/>
    </source>
</evidence>
<feature type="compositionally biased region" description="Low complexity" evidence="1">
    <location>
        <begin position="17"/>
        <end position="29"/>
    </location>
</feature>
<dbReference type="GeneID" id="123387380"/>